<dbReference type="Pfam" id="PF12771">
    <property type="entry name" value="SusD-like_2"/>
    <property type="match status" value="1"/>
</dbReference>
<dbReference type="PROSITE" id="PS51257">
    <property type="entry name" value="PROKAR_LIPOPROTEIN"/>
    <property type="match status" value="1"/>
</dbReference>
<organism evidence="1 2">
    <name type="scientific">Paraflavitalea soli</name>
    <dbReference type="NCBI Taxonomy" id="2315862"/>
    <lineage>
        <taxon>Bacteria</taxon>
        <taxon>Pseudomonadati</taxon>
        <taxon>Bacteroidota</taxon>
        <taxon>Chitinophagia</taxon>
        <taxon>Chitinophagales</taxon>
        <taxon>Chitinophagaceae</taxon>
        <taxon>Paraflavitalea</taxon>
    </lineage>
</organism>
<dbReference type="SUPFAM" id="SSF48452">
    <property type="entry name" value="TPR-like"/>
    <property type="match status" value="1"/>
</dbReference>
<dbReference type="Proteomes" id="UP000263900">
    <property type="component" value="Chromosome"/>
</dbReference>
<dbReference type="KEGG" id="pseg:D3H65_06770"/>
<reference evidence="1 2" key="1">
    <citation type="submission" date="2018-09" db="EMBL/GenBank/DDBJ databases">
        <title>Genome sequencing of strain 6GH32-13.</title>
        <authorList>
            <person name="Weon H.-Y."/>
            <person name="Heo J."/>
            <person name="Kwon S.-W."/>
        </authorList>
    </citation>
    <scope>NUCLEOTIDE SEQUENCE [LARGE SCALE GENOMIC DNA]</scope>
    <source>
        <strain evidence="1 2">5GH32-13</strain>
    </source>
</reference>
<proteinExistence type="predicted"/>
<dbReference type="OrthoDB" id="614457at2"/>
<evidence type="ECO:0000313" key="1">
    <source>
        <dbReference type="EMBL" id="AXY73698.1"/>
    </source>
</evidence>
<dbReference type="InterPro" id="IPR011990">
    <property type="entry name" value="TPR-like_helical_dom_sf"/>
</dbReference>
<dbReference type="EMBL" id="CP032157">
    <property type="protein sequence ID" value="AXY73698.1"/>
    <property type="molecule type" value="Genomic_DNA"/>
</dbReference>
<protein>
    <submittedName>
        <fullName evidence="1">SusD/RagB family nutrient-binding outer membrane lipoprotein</fullName>
    </submittedName>
</protein>
<keyword evidence="2" id="KW-1185">Reference proteome</keyword>
<sequence length="467" mass="51100">MKKLIYMLCLATLFVTGGCKKFIDVNDDPNRPLAVQEALILAPVELAISHRLVSGADGLAPILAQHYMQVVALNQPVPNHGTYLVVNSELNGDWTTVYVDCLNNLKILNTQAEGNGNYHYAGIAKILSAFSLATGSDWWGDVPYKEALLGSNKFTPVYDAQQSVYASVQSLLDAGIADINKNLGKVPGNDDNFYKGDMGKWKRLAYTLKARYYMHLTKAPGNTAAAQADLALQALQNGMGTNGDDLKYKYPGGAGGEVQWYWSFDPVSTLVLSSAFVDTLKTRNDPRLPIMVAPATGTGLYTGRAIGTPTVGPLANYSLPGNFFRKLDAENYIVSYSEALFLKAEATLIKSGFAAAQPIYTDAVKSHMQKLGLDPAGGPVTAYLAARGTLTAGNALQRIIEEKVIANFLNFENWTDWRRTGFPLLTRVPNSLSDIPRRMLYPQLEQTSNPQPQHAALITDRLWWDKP</sequence>
<accession>A0A3B7MHK6</accession>
<name>A0A3B7MHK6_9BACT</name>
<dbReference type="RefSeq" id="WP_119049533.1">
    <property type="nucleotide sequence ID" value="NZ_CP032157.1"/>
</dbReference>
<dbReference type="AlphaFoldDB" id="A0A3B7MHK6"/>
<keyword evidence="1" id="KW-0449">Lipoprotein</keyword>
<gene>
    <name evidence="1" type="ORF">D3H65_06770</name>
</gene>
<evidence type="ECO:0000313" key="2">
    <source>
        <dbReference type="Proteomes" id="UP000263900"/>
    </source>
</evidence>
<dbReference type="InterPro" id="IPR041662">
    <property type="entry name" value="SusD-like_2"/>
</dbReference>
<dbReference type="Gene3D" id="1.25.40.390">
    <property type="match status" value="1"/>
</dbReference>